<reference evidence="3" key="1">
    <citation type="submission" date="2025-08" db="UniProtKB">
        <authorList>
            <consortium name="Ensembl"/>
        </authorList>
    </citation>
    <scope>IDENTIFICATION</scope>
</reference>
<evidence type="ECO:0000259" key="2">
    <source>
        <dbReference type="Pfam" id="PF08067"/>
    </source>
</evidence>
<keyword evidence="1" id="KW-0694">RNA-binding</keyword>
<dbReference type="Gene3D" id="3.30.1370.10">
    <property type="entry name" value="K Homology domain, type 1"/>
    <property type="match status" value="1"/>
</dbReference>
<dbReference type="Pfam" id="PF08067">
    <property type="entry name" value="ROKNT"/>
    <property type="match status" value="1"/>
</dbReference>
<protein>
    <recommendedName>
        <fullName evidence="2">ROK N-terminal domain-containing protein</fullName>
    </recommendedName>
</protein>
<accession>A0A8D2D7E0</accession>
<name>A0A8D2D7E0_SCIVU</name>
<dbReference type="OrthoDB" id="1937934at2759"/>
<dbReference type="AlphaFoldDB" id="A0A8D2D7E0"/>
<dbReference type="InterPro" id="IPR036612">
    <property type="entry name" value="KH_dom_type_1_sf"/>
</dbReference>
<proteinExistence type="predicted"/>
<dbReference type="Proteomes" id="UP000694564">
    <property type="component" value="Chromosome 12"/>
</dbReference>
<organism evidence="3 4">
    <name type="scientific">Sciurus vulgaris</name>
    <name type="common">Eurasian red squirrel</name>
    <dbReference type="NCBI Taxonomy" id="55149"/>
    <lineage>
        <taxon>Eukaryota</taxon>
        <taxon>Metazoa</taxon>
        <taxon>Chordata</taxon>
        <taxon>Craniata</taxon>
        <taxon>Vertebrata</taxon>
        <taxon>Euteleostomi</taxon>
        <taxon>Mammalia</taxon>
        <taxon>Eutheria</taxon>
        <taxon>Euarchontoglires</taxon>
        <taxon>Glires</taxon>
        <taxon>Rodentia</taxon>
        <taxon>Sciuromorpha</taxon>
        <taxon>Sciuridae</taxon>
        <taxon>Sciurinae</taxon>
        <taxon>Sciurini</taxon>
        <taxon>Sciurus</taxon>
    </lineage>
</organism>
<keyword evidence="4" id="KW-1185">Reference proteome</keyword>
<sequence length="97" mass="11000">IETEQSEEIFPNTETSGKFVKCPAEDLEEEQTFKISRNTDEMVKLQILLQNKNAGSVIRKEGKNIKVLWTRYNASVSIPDSSDLKRLCSNSLCSIAY</sequence>
<feature type="domain" description="ROK N-terminal" evidence="2">
    <location>
        <begin position="2"/>
        <end position="43"/>
    </location>
</feature>
<dbReference type="SUPFAM" id="SSF54791">
    <property type="entry name" value="Eukaryotic type KH-domain (KH-domain type I)"/>
    <property type="match status" value="1"/>
</dbReference>
<dbReference type="GO" id="GO:0003723">
    <property type="term" value="F:RNA binding"/>
    <property type="evidence" value="ECO:0007669"/>
    <property type="project" value="UniProtKB-KW"/>
</dbReference>
<dbReference type="InterPro" id="IPR012987">
    <property type="entry name" value="ROK_N"/>
</dbReference>
<evidence type="ECO:0000313" key="4">
    <source>
        <dbReference type="Proteomes" id="UP000694564"/>
    </source>
</evidence>
<dbReference type="Ensembl" id="ENSSVLT00005022515.1">
    <property type="protein sequence ID" value="ENSSVLP00005020188.1"/>
    <property type="gene ID" value="ENSSVLG00005016183.1"/>
</dbReference>
<dbReference type="GeneTree" id="ENSGT00940000166073"/>
<reference evidence="3" key="2">
    <citation type="submission" date="2025-09" db="UniProtKB">
        <authorList>
            <consortium name="Ensembl"/>
        </authorList>
    </citation>
    <scope>IDENTIFICATION</scope>
</reference>
<evidence type="ECO:0000313" key="3">
    <source>
        <dbReference type="Ensembl" id="ENSSVLP00005020188.1"/>
    </source>
</evidence>
<evidence type="ECO:0000256" key="1">
    <source>
        <dbReference type="ARBA" id="ARBA00022884"/>
    </source>
</evidence>